<name>A0A0N7M1A0_9RHOB</name>
<evidence type="ECO:0000256" key="1">
    <source>
        <dbReference type="ARBA" id="ARBA00022603"/>
    </source>
</evidence>
<keyword evidence="4" id="KW-0830">Ubiquinone</keyword>
<dbReference type="PANTHER" id="PTHR43464:SF19">
    <property type="entry name" value="UBIQUINONE BIOSYNTHESIS O-METHYLTRANSFERASE, MITOCHONDRIAL"/>
    <property type="match status" value="1"/>
</dbReference>
<evidence type="ECO:0000313" key="4">
    <source>
        <dbReference type="EMBL" id="CUH82681.1"/>
    </source>
</evidence>
<dbReference type="GO" id="GO:0008168">
    <property type="term" value="F:methyltransferase activity"/>
    <property type="evidence" value="ECO:0007669"/>
    <property type="project" value="UniProtKB-KW"/>
</dbReference>
<dbReference type="AlphaFoldDB" id="A0A0N7M1A0"/>
<dbReference type="Pfam" id="PF13489">
    <property type="entry name" value="Methyltransf_23"/>
    <property type="match status" value="1"/>
</dbReference>
<evidence type="ECO:0000256" key="2">
    <source>
        <dbReference type="ARBA" id="ARBA00022679"/>
    </source>
</evidence>
<dbReference type="EMBL" id="CYSE01000020">
    <property type="protein sequence ID" value="CUH82681.1"/>
    <property type="molecule type" value="Genomic_DNA"/>
</dbReference>
<keyword evidence="1 4" id="KW-0489">Methyltransferase</keyword>
<keyword evidence="2 4" id="KW-0808">Transferase</keyword>
<dbReference type="STRING" id="441103.TRN7648_04224"/>
<dbReference type="Proteomes" id="UP000054935">
    <property type="component" value="Unassembled WGS sequence"/>
</dbReference>
<organism evidence="4 5">
    <name type="scientific">Tropicibacter naphthalenivorans</name>
    <dbReference type="NCBI Taxonomy" id="441103"/>
    <lineage>
        <taxon>Bacteria</taxon>
        <taxon>Pseudomonadati</taxon>
        <taxon>Pseudomonadota</taxon>
        <taxon>Alphaproteobacteria</taxon>
        <taxon>Rhodobacterales</taxon>
        <taxon>Roseobacteraceae</taxon>
        <taxon>Tropicibacter</taxon>
    </lineage>
</organism>
<dbReference type="SUPFAM" id="SSF53335">
    <property type="entry name" value="S-adenosyl-L-methionine-dependent methyltransferases"/>
    <property type="match status" value="1"/>
</dbReference>
<gene>
    <name evidence="4" type="ORF">TRN7648_04224</name>
</gene>
<dbReference type="RefSeq" id="WP_143595962.1">
    <property type="nucleotide sequence ID" value="NZ_CYSE01000020.1"/>
</dbReference>
<keyword evidence="5" id="KW-1185">Reference proteome</keyword>
<dbReference type="Gene3D" id="3.40.50.150">
    <property type="entry name" value="Vaccinia Virus protein VP39"/>
    <property type="match status" value="2"/>
</dbReference>
<accession>A0A0N7M1A0</accession>
<evidence type="ECO:0000256" key="3">
    <source>
        <dbReference type="ARBA" id="ARBA00022691"/>
    </source>
</evidence>
<protein>
    <submittedName>
        <fullName evidence="4">Bifunctional 3-demethylubiquinone-9 3-methyltransferase/ 2-octaprenyl-6-hydroxy phenol methylase</fullName>
    </submittedName>
</protein>
<dbReference type="CDD" id="cd02440">
    <property type="entry name" value="AdoMet_MTases"/>
    <property type="match status" value="1"/>
</dbReference>
<evidence type="ECO:0000313" key="5">
    <source>
        <dbReference type="Proteomes" id="UP000054935"/>
    </source>
</evidence>
<sequence length="598" mass="64966">MNSVRVTTGYDSQSAAPVPQARVRALLDEGHPRMVGKADLGRLLRVASALPENAVIVEMGPWLGWFSHALAAHGQLHVVDTFRWTADHDRRVPQMIAPGDSFRALFEAIMAACGASATVHETSFADFTWSGTETGTETGAAIDLLVIDSPKSPEALKDCLLPVLTALKPGATVLIKNGLNPKQYEMMGYVEALVGRDLFRFAKDNDPSETNILALERTGSGGTELLDTDASAPDDVAVTLGAAQVVARCAAMLSEGNLAGALALLERQPADPDMIRLWDATEPSITGPDLQPLDLAVFADLLTRQNDPLARAEPAPKALSSGPMAPVRAFWQHHAGQPWRCRALKPALLQRAQAFGYMAWPDRIADFLPGRAVIDLGCGSGLHGLGYLAHGAVSVVGIDPALEPTRDRVKNLRSRRREGFGWTPEQIMQDMPVLKLRSESIADQPAATAFDLAILHDCLAHVDDPEAALAKAAALLRPGGRVVIRHKNFYGWTGHSGQPKTVDAFDPTDPAQAAVADWGHLSWQAPEDHYIRRSLNRVRLGDLVQSIERHFTIETLTEHLATEKTGLGRLTDAIRARHPDLDRRDFDTHWIFCTAVVK</sequence>
<dbReference type="OrthoDB" id="7657751at2"/>
<dbReference type="PANTHER" id="PTHR43464">
    <property type="entry name" value="METHYLTRANSFERASE"/>
    <property type="match status" value="1"/>
</dbReference>
<proteinExistence type="predicted"/>
<keyword evidence="3" id="KW-0949">S-adenosyl-L-methionine</keyword>
<dbReference type="GO" id="GO:0032259">
    <property type="term" value="P:methylation"/>
    <property type="evidence" value="ECO:0007669"/>
    <property type="project" value="UniProtKB-KW"/>
</dbReference>
<dbReference type="InterPro" id="IPR029063">
    <property type="entry name" value="SAM-dependent_MTases_sf"/>
</dbReference>
<reference evidence="4 5" key="1">
    <citation type="submission" date="2015-09" db="EMBL/GenBank/DDBJ databases">
        <authorList>
            <consortium name="Swine Surveillance"/>
        </authorList>
    </citation>
    <scope>NUCLEOTIDE SEQUENCE [LARGE SCALE GENOMIC DNA]</scope>
    <source>
        <strain evidence="4 5">CECT 7648</strain>
    </source>
</reference>